<reference evidence="3" key="1">
    <citation type="submission" date="2017-01" db="EMBL/GenBank/DDBJ databases">
        <authorList>
            <person name="Brunel B."/>
        </authorList>
    </citation>
    <scope>NUCLEOTIDE SEQUENCE [LARGE SCALE GENOMIC DNA]</scope>
</reference>
<dbReference type="InterPro" id="IPR023346">
    <property type="entry name" value="Lysozyme-like_dom_sf"/>
</dbReference>
<dbReference type="SUPFAM" id="SSF53955">
    <property type="entry name" value="Lysozyme-like"/>
    <property type="match status" value="1"/>
</dbReference>
<name>A0A1R3V2I7_9HYPH</name>
<gene>
    <name evidence="2" type="ORF">BQ8794_140214</name>
</gene>
<keyword evidence="3" id="KW-1185">Reference proteome</keyword>
<protein>
    <submittedName>
        <fullName evidence="2">Uncharacterized protein</fullName>
    </submittedName>
</protein>
<feature type="compositionally biased region" description="Polar residues" evidence="1">
    <location>
        <begin position="137"/>
        <end position="149"/>
    </location>
</feature>
<organism evidence="2 3">
    <name type="scientific">Mesorhizobium prunaredense</name>
    <dbReference type="NCBI Taxonomy" id="1631249"/>
    <lineage>
        <taxon>Bacteria</taxon>
        <taxon>Pseudomonadati</taxon>
        <taxon>Pseudomonadota</taxon>
        <taxon>Alphaproteobacteria</taxon>
        <taxon>Hyphomicrobiales</taxon>
        <taxon>Phyllobacteriaceae</taxon>
        <taxon>Mesorhizobium</taxon>
    </lineage>
</organism>
<proteinExistence type="predicted"/>
<dbReference type="STRING" id="1631249.BQ8794_140214"/>
<evidence type="ECO:0000256" key="1">
    <source>
        <dbReference type="SAM" id="MobiDB-lite"/>
    </source>
</evidence>
<accession>A0A1R3V2I7</accession>
<dbReference type="Gene3D" id="1.10.530.10">
    <property type="match status" value="1"/>
</dbReference>
<dbReference type="EMBL" id="FTPD01000006">
    <property type="protein sequence ID" value="SIT54069.1"/>
    <property type="molecule type" value="Genomic_DNA"/>
</dbReference>
<sequence>MPQKPVFYYSTTWQAIAQGDVCNLPARVEWNCHACSADSAEINTPVRRCHFMAQMSVESGGFRIVEENLRYSAKRLRQVWPNRFPFANNPTAQGLWRPERRMGQPRRGPKQITGKDNCREFGRMIGVDLVKTRTRFSTRWSASGRQSRSGVKAAATSRQRPVADSAARFRSHR</sequence>
<feature type="region of interest" description="Disordered" evidence="1">
    <location>
        <begin position="137"/>
        <end position="173"/>
    </location>
</feature>
<evidence type="ECO:0000313" key="3">
    <source>
        <dbReference type="Proteomes" id="UP000188388"/>
    </source>
</evidence>
<dbReference type="Proteomes" id="UP000188388">
    <property type="component" value="Unassembled WGS sequence"/>
</dbReference>
<dbReference type="AlphaFoldDB" id="A0A1R3V2I7"/>
<evidence type="ECO:0000313" key="2">
    <source>
        <dbReference type="EMBL" id="SIT54069.1"/>
    </source>
</evidence>